<dbReference type="Proteomes" id="UP000275078">
    <property type="component" value="Unassembled WGS sequence"/>
</dbReference>
<feature type="compositionally biased region" description="Polar residues" evidence="1">
    <location>
        <begin position="58"/>
        <end position="69"/>
    </location>
</feature>
<feature type="compositionally biased region" description="Basic and acidic residues" evidence="1">
    <location>
        <begin position="74"/>
        <end position="100"/>
    </location>
</feature>
<accession>A0A3N4IMK1</accession>
<evidence type="ECO:0000256" key="2">
    <source>
        <dbReference type="SAM" id="Phobius"/>
    </source>
</evidence>
<keyword evidence="4" id="KW-1185">Reference proteome</keyword>
<keyword evidence="2" id="KW-1133">Transmembrane helix</keyword>
<feature type="transmembrane region" description="Helical" evidence="2">
    <location>
        <begin position="124"/>
        <end position="147"/>
    </location>
</feature>
<evidence type="ECO:0000313" key="3">
    <source>
        <dbReference type="EMBL" id="RPA82824.1"/>
    </source>
</evidence>
<keyword evidence="2" id="KW-0812">Transmembrane</keyword>
<keyword evidence="2" id="KW-0472">Membrane</keyword>
<reference evidence="3 4" key="1">
    <citation type="journal article" date="2018" name="Nat. Ecol. Evol.">
        <title>Pezizomycetes genomes reveal the molecular basis of ectomycorrhizal truffle lifestyle.</title>
        <authorList>
            <person name="Murat C."/>
            <person name="Payen T."/>
            <person name="Noel B."/>
            <person name="Kuo A."/>
            <person name="Morin E."/>
            <person name="Chen J."/>
            <person name="Kohler A."/>
            <person name="Krizsan K."/>
            <person name="Balestrini R."/>
            <person name="Da Silva C."/>
            <person name="Montanini B."/>
            <person name="Hainaut M."/>
            <person name="Levati E."/>
            <person name="Barry K.W."/>
            <person name="Belfiori B."/>
            <person name="Cichocki N."/>
            <person name="Clum A."/>
            <person name="Dockter R.B."/>
            <person name="Fauchery L."/>
            <person name="Guy J."/>
            <person name="Iotti M."/>
            <person name="Le Tacon F."/>
            <person name="Lindquist E.A."/>
            <person name="Lipzen A."/>
            <person name="Malagnac F."/>
            <person name="Mello A."/>
            <person name="Molinier V."/>
            <person name="Miyauchi S."/>
            <person name="Poulain J."/>
            <person name="Riccioni C."/>
            <person name="Rubini A."/>
            <person name="Sitrit Y."/>
            <person name="Splivallo R."/>
            <person name="Traeger S."/>
            <person name="Wang M."/>
            <person name="Zifcakova L."/>
            <person name="Wipf D."/>
            <person name="Zambonelli A."/>
            <person name="Paolocci F."/>
            <person name="Nowrousian M."/>
            <person name="Ottonello S."/>
            <person name="Baldrian P."/>
            <person name="Spatafora J.W."/>
            <person name="Henrissat B."/>
            <person name="Nagy L.G."/>
            <person name="Aury J.M."/>
            <person name="Wincker P."/>
            <person name="Grigoriev I.V."/>
            <person name="Bonfante P."/>
            <person name="Martin F.M."/>
        </authorList>
    </citation>
    <scope>NUCLEOTIDE SEQUENCE [LARGE SCALE GENOMIC DNA]</scope>
    <source>
        <strain evidence="3 4">RN42</strain>
    </source>
</reference>
<protein>
    <submittedName>
        <fullName evidence="3">Uncharacterized protein</fullName>
    </submittedName>
</protein>
<dbReference type="AlphaFoldDB" id="A0A3N4IMK1"/>
<evidence type="ECO:0000313" key="4">
    <source>
        <dbReference type="Proteomes" id="UP000275078"/>
    </source>
</evidence>
<feature type="region of interest" description="Disordered" evidence="1">
    <location>
        <begin position="34"/>
        <end position="104"/>
    </location>
</feature>
<name>A0A3N4IMK1_ASCIM</name>
<evidence type="ECO:0000256" key="1">
    <source>
        <dbReference type="SAM" id="MobiDB-lite"/>
    </source>
</evidence>
<dbReference type="EMBL" id="ML119668">
    <property type="protein sequence ID" value="RPA82824.1"/>
    <property type="molecule type" value="Genomic_DNA"/>
</dbReference>
<proteinExistence type="predicted"/>
<sequence length="155" mass="17257">MGDTSESSSTNLRLCIEGDVPKDLCLTIHFGPQHPKLNPQVRKHPSADPLAYLDKTGIETSSNNQTSQLGARISKAEKRSDEAHSSQHEAEALDEKRNEQSSENGVLLNTAIPRSVCEFIQDGWNRYCFEMAGVYIVVAILLIRFAAWEESRKGK</sequence>
<organism evidence="3 4">
    <name type="scientific">Ascobolus immersus RN42</name>
    <dbReference type="NCBI Taxonomy" id="1160509"/>
    <lineage>
        <taxon>Eukaryota</taxon>
        <taxon>Fungi</taxon>
        <taxon>Dikarya</taxon>
        <taxon>Ascomycota</taxon>
        <taxon>Pezizomycotina</taxon>
        <taxon>Pezizomycetes</taxon>
        <taxon>Pezizales</taxon>
        <taxon>Ascobolaceae</taxon>
        <taxon>Ascobolus</taxon>
    </lineage>
</organism>
<gene>
    <name evidence="3" type="ORF">BJ508DRAFT_375348</name>
</gene>